<reference evidence="3 4" key="1">
    <citation type="journal article" date="2016" name="G3 (Bethesda)">
        <title>First Draft Assembly and Annotation of the Genome of a California Endemic Oak Quercus lobata Nee (Fagaceae).</title>
        <authorList>
            <person name="Sork V.L."/>
            <person name="Fitz-Gibbon S.T."/>
            <person name="Puiu D."/>
            <person name="Crepeau M."/>
            <person name="Gugger P.F."/>
            <person name="Sherman R."/>
            <person name="Stevens K."/>
            <person name="Langley C.H."/>
            <person name="Pellegrini M."/>
            <person name="Salzberg S.L."/>
        </authorList>
    </citation>
    <scope>NUCLEOTIDE SEQUENCE [LARGE SCALE GENOMIC DNA]</scope>
    <source>
        <strain evidence="3 4">cv. SW786</strain>
    </source>
</reference>
<evidence type="ECO:0000256" key="2">
    <source>
        <dbReference type="SAM" id="MobiDB-lite"/>
    </source>
</evidence>
<protein>
    <recommendedName>
        <fullName evidence="5">6-phosphofructokinase</fullName>
    </recommendedName>
</protein>
<dbReference type="Gramene" id="QL05p019066:mrna">
    <property type="protein sequence ID" value="QL05p019066:mrna"/>
    <property type="gene ID" value="QL05p019066"/>
</dbReference>
<evidence type="ECO:0000256" key="1">
    <source>
        <dbReference type="ARBA" id="ARBA00022533"/>
    </source>
</evidence>
<dbReference type="PANTHER" id="PTHR45770">
    <property type="entry name" value="ATP-DEPENDENT 6-PHOSPHOFRUCTOKINASE 1"/>
    <property type="match status" value="1"/>
</dbReference>
<keyword evidence="1" id="KW-0021">Allosteric enzyme</keyword>
<reference evidence="3" key="2">
    <citation type="submission" date="2021-01" db="UniProtKB">
        <authorList>
            <consortium name="EnsemblPlants"/>
        </authorList>
    </citation>
    <scope>IDENTIFICATION</scope>
</reference>
<dbReference type="Proteomes" id="UP000594261">
    <property type="component" value="Chromosome 5"/>
</dbReference>
<dbReference type="EnsemblPlants" id="QL05p019066:mrna">
    <property type="protein sequence ID" value="QL05p019066:mrna"/>
    <property type="gene ID" value="QL05p019066"/>
</dbReference>
<dbReference type="AlphaFoldDB" id="A0A7N2R4F2"/>
<accession>A0A7N2R4F2</accession>
<proteinExistence type="predicted"/>
<sequence length="193" mass="21623">MHEMLILVKFLQQHFISFGTNNSSDKVLNMKHLIIYIFVNVALPSSRLTTIRKVICASCNASDNVYCTLLAHSAVHGAMAGYTGFTVGPVNGRHTYIPFGRVIETQNKVVITDRMWARLLCSTNQPSFLDHKDVVGDEKEEVPQIQSINGENHLEARATKHREPKDVTEDTREEEPPILLVNGNSHLEAIMAN</sequence>
<dbReference type="InterPro" id="IPR050929">
    <property type="entry name" value="PFKA"/>
</dbReference>
<dbReference type="GO" id="GO:0003872">
    <property type="term" value="F:6-phosphofructokinase activity"/>
    <property type="evidence" value="ECO:0007669"/>
    <property type="project" value="InterPro"/>
</dbReference>
<dbReference type="InParanoid" id="A0A7N2R4F2"/>
<feature type="region of interest" description="Disordered" evidence="2">
    <location>
        <begin position="147"/>
        <end position="174"/>
    </location>
</feature>
<name>A0A7N2R4F2_QUELO</name>
<keyword evidence="4" id="KW-1185">Reference proteome</keyword>
<organism evidence="3 4">
    <name type="scientific">Quercus lobata</name>
    <name type="common">Valley oak</name>
    <dbReference type="NCBI Taxonomy" id="97700"/>
    <lineage>
        <taxon>Eukaryota</taxon>
        <taxon>Viridiplantae</taxon>
        <taxon>Streptophyta</taxon>
        <taxon>Embryophyta</taxon>
        <taxon>Tracheophyta</taxon>
        <taxon>Spermatophyta</taxon>
        <taxon>Magnoliopsida</taxon>
        <taxon>eudicotyledons</taxon>
        <taxon>Gunneridae</taxon>
        <taxon>Pentapetalae</taxon>
        <taxon>rosids</taxon>
        <taxon>fabids</taxon>
        <taxon>Fagales</taxon>
        <taxon>Fagaceae</taxon>
        <taxon>Quercus</taxon>
    </lineage>
</organism>
<dbReference type="EMBL" id="LRBV02000005">
    <property type="status" value="NOT_ANNOTATED_CDS"/>
    <property type="molecule type" value="Genomic_DNA"/>
</dbReference>
<dbReference type="SUPFAM" id="SSF53784">
    <property type="entry name" value="Phosphofructokinase"/>
    <property type="match status" value="1"/>
</dbReference>
<evidence type="ECO:0000313" key="4">
    <source>
        <dbReference type="Proteomes" id="UP000594261"/>
    </source>
</evidence>
<evidence type="ECO:0000313" key="3">
    <source>
        <dbReference type="EnsemblPlants" id="QL05p019066:mrna"/>
    </source>
</evidence>
<dbReference type="InterPro" id="IPR035966">
    <property type="entry name" value="PKF_sf"/>
</dbReference>
<feature type="compositionally biased region" description="Basic and acidic residues" evidence="2">
    <location>
        <begin position="152"/>
        <end position="170"/>
    </location>
</feature>
<evidence type="ECO:0008006" key="5">
    <source>
        <dbReference type="Google" id="ProtNLM"/>
    </source>
</evidence>